<dbReference type="Proteomes" id="UP001501747">
    <property type="component" value="Unassembled WGS sequence"/>
</dbReference>
<evidence type="ECO:0000256" key="1">
    <source>
        <dbReference type="ARBA" id="ARBA00010982"/>
    </source>
</evidence>
<comment type="caution">
    <text evidence="9">The sequence shown here is derived from an EMBL/GenBank/DDBJ whole genome shotgun (WGS) entry which is preliminary data.</text>
</comment>
<accession>A0ABP7RCN3</accession>
<evidence type="ECO:0000313" key="9">
    <source>
        <dbReference type="EMBL" id="GAA3995550.1"/>
    </source>
</evidence>
<evidence type="ECO:0000256" key="2">
    <source>
        <dbReference type="ARBA" id="ARBA00012705"/>
    </source>
</evidence>
<sequence length="394" mass="40827">MPALILDAARTPFGRYRGGLSGVRVDDLAALPISELVRRHSATLDPARVDDVVYGNTNGAGEENRNVGRMAALLAGLPVTVPGSTVNRLCASGGEAVVLAGRAIAAGDAEVVIAGGVEGMSRAPFVVPRPAQAMPDRMELVPTLGWRMVNPRMLQEWTVPMGLAAERAAVELGIDRAEMDQFALRSHRRAAAAWDAGVHDGFVFPVLAPDSSHPVRRDESVRPETSAAKLGSLRSAFSTDGPVTAGNSSPLNDGAVALLLGTERTAAELGVQPLGEIVGSAVVAGEPQSFLGAAALAVRKLLARMSVKAEDVALWEINEAFAAVVLAVQRHLPEIAPERVNVHGGAIAYGHPLGASTPRVIADLCRHLRARGGGVGVAVSCVAVGQAQAIAVRG</sequence>
<dbReference type="CDD" id="cd00751">
    <property type="entry name" value="thiolase"/>
    <property type="match status" value="1"/>
</dbReference>
<dbReference type="Pfam" id="PF02803">
    <property type="entry name" value="Thiolase_C"/>
    <property type="match status" value="1"/>
</dbReference>
<dbReference type="EMBL" id="BAABAL010000005">
    <property type="protein sequence ID" value="GAA3995550.1"/>
    <property type="molecule type" value="Genomic_DNA"/>
</dbReference>
<dbReference type="Pfam" id="PF00108">
    <property type="entry name" value="Thiolase_N"/>
    <property type="match status" value="1"/>
</dbReference>
<dbReference type="PIRSF" id="PIRSF000429">
    <property type="entry name" value="Ac-CoA_Ac_transf"/>
    <property type="match status" value="1"/>
</dbReference>
<evidence type="ECO:0000259" key="7">
    <source>
        <dbReference type="Pfam" id="PF00108"/>
    </source>
</evidence>
<dbReference type="InterPro" id="IPR016039">
    <property type="entry name" value="Thiolase-like"/>
</dbReference>
<protein>
    <recommendedName>
        <fullName evidence="5">Probable acetyl-CoA acetyltransferase</fullName>
        <ecNumber evidence="2">2.3.1.9</ecNumber>
    </recommendedName>
</protein>
<gene>
    <name evidence="9" type="ORF">GCM10022247_14230</name>
</gene>
<evidence type="ECO:0000313" key="10">
    <source>
        <dbReference type="Proteomes" id="UP001501747"/>
    </source>
</evidence>
<dbReference type="NCBIfam" id="TIGR01930">
    <property type="entry name" value="AcCoA-C-Actrans"/>
    <property type="match status" value="1"/>
</dbReference>
<name>A0ABP7RCN3_9PSEU</name>
<proteinExistence type="inferred from homology"/>
<reference evidence="10" key="1">
    <citation type="journal article" date="2019" name="Int. J. Syst. Evol. Microbiol.">
        <title>The Global Catalogue of Microorganisms (GCM) 10K type strain sequencing project: providing services to taxonomists for standard genome sequencing and annotation.</title>
        <authorList>
            <consortium name="The Broad Institute Genomics Platform"/>
            <consortium name="The Broad Institute Genome Sequencing Center for Infectious Disease"/>
            <person name="Wu L."/>
            <person name="Ma J."/>
        </authorList>
    </citation>
    <scope>NUCLEOTIDE SEQUENCE [LARGE SCALE GENOMIC DNA]</scope>
    <source>
        <strain evidence="10">JCM 17342</strain>
    </source>
</reference>
<keyword evidence="10" id="KW-1185">Reference proteome</keyword>
<dbReference type="Gene3D" id="3.40.47.10">
    <property type="match status" value="1"/>
</dbReference>
<evidence type="ECO:0000256" key="4">
    <source>
        <dbReference type="ARBA" id="ARBA00023315"/>
    </source>
</evidence>
<dbReference type="InterPro" id="IPR020616">
    <property type="entry name" value="Thiolase_N"/>
</dbReference>
<evidence type="ECO:0000256" key="5">
    <source>
        <dbReference type="ARBA" id="ARBA00040529"/>
    </source>
</evidence>
<dbReference type="SUPFAM" id="SSF53901">
    <property type="entry name" value="Thiolase-like"/>
    <property type="match status" value="2"/>
</dbReference>
<evidence type="ECO:0000259" key="8">
    <source>
        <dbReference type="Pfam" id="PF02803"/>
    </source>
</evidence>
<evidence type="ECO:0000256" key="6">
    <source>
        <dbReference type="RuleBase" id="RU003557"/>
    </source>
</evidence>
<dbReference type="RefSeq" id="WP_344871859.1">
    <property type="nucleotide sequence ID" value="NZ_BAABAL010000005.1"/>
</dbReference>
<dbReference type="PANTHER" id="PTHR18919">
    <property type="entry name" value="ACETYL-COA C-ACYLTRANSFERASE"/>
    <property type="match status" value="1"/>
</dbReference>
<dbReference type="PANTHER" id="PTHR18919:SF107">
    <property type="entry name" value="ACETYL-COA ACETYLTRANSFERASE, CYTOSOLIC"/>
    <property type="match status" value="1"/>
</dbReference>
<keyword evidence="3 6" id="KW-0808">Transferase</keyword>
<comment type="similarity">
    <text evidence="1 6">Belongs to the thiolase-like superfamily. Thiolase family.</text>
</comment>
<dbReference type="InterPro" id="IPR002155">
    <property type="entry name" value="Thiolase"/>
</dbReference>
<organism evidence="9 10">
    <name type="scientific">Allokutzneria multivorans</name>
    <dbReference type="NCBI Taxonomy" id="1142134"/>
    <lineage>
        <taxon>Bacteria</taxon>
        <taxon>Bacillati</taxon>
        <taxon>Actinomycetota</taxon>
        <taxon>Actinomycetes</taxon>
        <taxon>Pseudonocardiales</taxon>
        <taxon>Pseudonocardiaceae</taxon>
        <taxon>Allokutzneria</taxon>
    </lineage>
</organism>
<keyword evidence="4 6" id="KW-0012">Acyltransferase</keyword>
<feature type="domain" description="Thiolase C-terminal" evidence="8">
    <location>
        <begin position="272"/>
        <end position="392"/>
    </location>
</feature>
<feature type="domain" description="Thiolase N-terminal" evidence="7">
    <location>
        <begin position="4"/>
        <end position="263"/>
    </location>
</feature>
<evidence type="ECO:0000256" key="3">
    <source>
        <dbReference type="ARBA" id="ARBA00022679"/>
    </source>
</evidence>
<dbReference type="EC" id="2.3.1.9" evidence="2"/>
<dbReference type="InterPro" id="IPR020617">
    <property type="entry name" value="Thiolase_C"/>
</dbReference>